<evidence type="ECO:0000313" key="2">
    <source>
        <dbReference type="Proteomes" id="UP000778578"/>
    </source>
</evidence>
<dbReference type="EMBL" id="JAINZZ010000022">
    <property type="protein sequence ID" value="MBY8879670.1"/>
    <property type="molecule type" value="Genomic_DNA"/>
</dbReference>
<dbReference type="SUPFAM" id="SSF53850">
    <property type="entry name" value="Periplasmic binding protein-like II"/>
    <property type="match status" value="1"/>
</dbReference>
<dbReference type="CDD" id="cd14750">
    <property type="entry name" value="PBP2_TMBP"/>
    <property type="match status" value="1"/>
</dbReference>
<dbReference type="PANTHER" id="PTHR43649">
    <property type="entry name" value="ARABINOSE-BINDING PROTEIN-RELATED"/>
    <property type="match status" value="1"/>
</dbReference>
<organism evidence="1 2">
    <name type="scientific">Actinacidiphila acidipaludis</name>
    <dbReference type="NCBI Taxonomy" id="2873382"/>
    <lineage>
        <taxon>Bacteria</taxon>
        <taxon>Bacillati</taxon>
        <taxon>Actinomycetota</taxon>
        <taxon>Actinomycetes</taxon>
        <taxon>Kitasatosporales</taxon>
        <taxon>Streptomycetaceae</taxon>
        <taxon>Actinacidiphila</taxon>
    </lineage>
</organism>
<dbReference type="Gene3D" id="3.40.190.10">
    <property type="entry name" value="Periplasmic binding protein-like II"/>
    <property type="match status" value="2"/>
</dbReference>
<evidence type="ECO:0000313" key="1">
    <source>
        <dbReference type="EMBL" id="MBY8879670.1"/>
    </source>
</evidence>
<dbReference type="Proteomes" id="UP000778578">
    <property type="component" value="Unassembled WGS sequence"/>
</dbReference>
<dbReference type="InterPro" id="IPR006059">
    <property type="entry name" value="SBP"/>
</dbReference>
<dbReference type="Pfam" id="PF01547">
    <property type="entry name" value="SBP_bac_1"/>
    <property type="match status" value="1"/>
</dbReference>
<comment type="caution">
    <text evidence="1">The sequence shown here is derived from an EMBL/GenBank/DDBJ whole genome shotgun (WGS) entry which is preliminary data.</text>
</comment>
<gene>
    <name evidence="1" type="ORF">K7862_18795</name>
</gene>
<protein>
    <submittedName>
        <fullName evidence="1">ABC transporter substrate-binding protein</fullName>
    </submittedName>
</protein>
<dbReference type="PANTHER" id="PTHR43649:SF14">
    <property type="entry name" value="BLR3389 PROTEIN"/>
    <property type="match status" value="1"/>
</dbReference>
<dbReference type="InterPro" id="IPR050490">
    <property type="entry name" value="Bact_solute-bd_prot1"/>
</dbReference>
<sequence>MDLVSRLGRHCPWSARVSTPRKGATVKVHFRALAIALSCGSLILPLTACGGSGSGSGNTIKVAYERNMDNKVRVMDDYLTMVKKQFEKANPGKKIELVPIQAVENDYYSKVQLMMRSPRTAPDLVYEDTFLINSDIASGYLRPIDSYLNTWKDWSQFLPTAKAAAKAQDGKTYGVPDGTDTRGLWYNKQLFQQAGLPADWHPKTWDDVLSAARTIKQKLPGVTPLNVYTGKAAGEAASMQGLEMLLYGTGKDPLYDPATKKWVINSKGFTDSLKFLDTVFKEKLGPDAQDALGANFGTTIATELIPGNKLAIDLDGSWMGNNWITTGGKPWPQWSQVLGQAPMPTQNGQAPGTVSLSGGWTWAIPAKAKNPDLAWDFITTLQSKQNAIQYDVRAANIAVRQDVASDPAYLKSMPGIDFFTGLVKYTAYRPALPAYPLVSTAIQDAMESVTIGQASPEKAASGYADAVKSATDGAVEDRAAG</sequence>
<keyword evidence="2" id="KW-1185">Reference proteome</keyword>
<reference evidence="1 2" key="1">
    <citation type="submission" date="2021-08" db="EMBL/GenBank/DDBJ databases">
        <title>WGS of actinomycetes from Thailand.</title>
        <authorList>
            <person name="Thawai C."/>
        </authorList>
    </citation>
    <scope>NUCLEOTIDE SEQUENCE [LARGE SCALE GENOMIC DNA]</scope>
    <source>
        <strain evidence="1 2">PLK6-54</strain>
    </source>
</reference>
<accession>A0ABS7Q946</accession>
<proteinExistence type="predicted"/>
<name>A0ABS7Q946_9ACTN</name>